<keyword evidence="7" id="KW-0399">Innate immunity</keyword>
<dbReference type="SMART" id="SM00457">
    <property type="entry name" value="MACPF"/>
    <property type="match status" value="1"/>
</dbReference>
<dbReference type="GO" id="GO:0005579">
    <property type="term" value="C:membrane attack complex"/>
    <property type="evidence" value="ECO:0007669"/>
    <property type="project" value="UniProtKB-KW"/>
</dbReference>
<dbReference type="InterPro" id="IPR001862">
    <property type="entry name" value="MAC_perforin"/>
</dbReference>
<accession>A0A1A7ZXY6</accession>
<dbReference type="InterPro" id="IPR020864">
    <property type="entry name" value="MACPF"/>
</dbReference>
<evidence type="ECO:0000256" key="13">
    <source>
        <dbReference type="ARBA" id="ARBA00023058"/>
    </source>
</evidence>
<dbReference type="Pfam" id="PF00057">
    <property type="entry name" value="Ldl_recept_a"/>
    <property type="match status" value="1"/>
</dbReference>
<dbReference type="GO" id="GO:0005576">
    <property type="term" value="C:extracellular region"/>
    <property type="evidence" value="ECO:0007669"/>
    <property type="project" value="UniProtKB-SubCell"/>
</dbReference>
<evidence type="ECO:0000256" key="8">
    <source>
        <dbReference type="ARBA" id="ARBA00022659"/>
    </source>
</evidence>
<dbReference type="SUPFAM" id="SSF82895">
    <property type="entry name" value="TSP-1 type 1 repeat"/>
    <property type="match status" value="2"/>
</dbReference>
<dbReference type="Proteomes" id="UP000822369">
    <property type="component" value="Chromosome 19"/>
</dbReference>
<reference evidence="28" key="5">
    <citation type="submission" date="2025-05" db="UniProtKB">
        <authorList>
            <consortium name="Ensembl"/>
        </authorList>
    </citation>
    <scope>IDENTIFICATION</scope>
</reference>
<dbReference type="Pfam" id="PF00084">
    <property type="entry name" value="Sushi"/>
    <property type="match status" value="1"/>
</dbReference>
<dbReference type="PROSITE" id="PS51412">
    <property type="entry name" value="MACPF_2"/>
    <property type="match status" value="1"/>
</dbReference>
<evidence type="ECO:0000256" key="21">
    <source>
        <dbReference type="PROSITE-ProRule" id="PRU00124"/>
    </source>
</evidence>
<keyword evidence="14" id="KW-0472">Membrane</keyword>
<evidence type="ECO:0000256" key="5">
    <source>
        <dbReference type="ARBA" id="ARBA00022536"/>
    </source>
</evidence>
<evidence type="ECO:0000256" key="3">
    <source>
        <dbReference type="ARBA" id="ARBA00009214"/>
    </source>
</evidence>
<reference evidence="27" key="2">
    <citation type="submission" date="2016-05" db="EMBL/GenBank/DDBJ databases">
        <authorList>
            <person name="Lavstsen T."/>
            <person name="Jespersen J.S."/>
        </authorList>
    </citation>
    <scope>NUCLEOTIDE SEQUENCE</scope>
    <source>
        <tissue evidence="27">Brain</tissue>
    </source>
</reference>
<evidence type="ECO:0000256" key="2">
    <source>
        <dbReference type="ARBA" id="ARBA00004613"/>
    </source>
</evidence>
<keyword evidence="5" id="KW-0245">EGF-like domain</keyword>
<keyword evidence="11" id="KW-0391">Immunity</keyword>
<evidence type="ECO:0000256" key="23">
    <source>
        <dbReference type="SAM" id="SignalP"/>
    </source>
</evidence>
<evidence type="ECO:0000313" key="27">
    <source>
        <dbReference type="EMBL" id="SBP47659.1"/>
    </source>
</evidence>
<dbReference type="Pfam" id="PF18434">
    <property type="entry name" value="Kazal_3"/>
    <property type="match status" value="1"/>
</dbReference>
<dbReference type="Ensembl" id="ENSNFUT00015048833.1">
    <property type="protein sequence ID" value="ENSNFUP00015046787.1"/>
    <property type="gene ID" value="ENSNFUG00015022162.1"/>
</dbReference>
<evidence type="ECO:0000256" key="16">
    <source>
        <dbReference type="ARBA" id="ARBA00023180"/>
    </source>
</evidence>
<keyword evidence="10" id="KW-0204">Cytolysis</keyword>
<dbReference type="GO" id="GO:0006958">
    <property type="term" value="P:complement activation, classical pathway"/>
    <property type="evidence" value="ECO:0007669"/>
    <property type="project" value="UniProtKB-KW"/>
</dbReference>
<evidence type="ECO:0000256" key="19">
    <source>
        <dbReference type="ARBA" id="ARBA00093281"/>
    </source>
</evidence>
<keyword evidence="17" id="KW-1053">Target membrane</keyword>
<dbReference type="EMBL" id="JAAVVJ010000019">
    <property type="protein sequence ID" value="KAF7200503.1"/>
    <property type="molecule type" value="Genomic_DNA"/>
</dbReference>
<name>A0A1A7ZXY6_NOTFU</name>
<evidence type="ECO:0000256" key="9">
    <source>
        <dbReference type="ARBA" id="ARBA00022737"/>
    </source>
</evidence>
<dbReference type="SMART" id="SM00209">
    <property type="entry name" value="TSP1"/>
    <property type="match status" value="2"/>
</dbReference>
<dbReference type="RefSeq" id="XP_015828348.3">
    <property type="nucleotide sequence ID" value="XM_015972862.3"/>
</dbReference>
<dbReference type="GeneID" id="107394096"/>
<feature type="domain" description="Sushi" evidence="24">
    <location>
        <begin position="565"/>
        <end position="624"/>
    </location>
</feature>
<dbReference type="Gene3D" id="2.10.70.10">
    <property type="entry name" value="Complement Module, domain 1"/>
    <property type="match status" value="2"/>
</dbReference>
<feature type="chain" id="PRO_5044554879" description="Complement component C7" evidence="23">
    <location>
        <begin position="26"/>
        <end position="841"/>
    </location>
</feature>
<sequence length="841" mass="93150">MQKIAELISTALLWILISFPPRVFCMQPVACRWGSFGTWSECDPCTKLQTRSRPMVVYAQFGGGPCSGPRSETSSCETTQGCPLEDGCGDRFRCQSGRCISKSLLCNGDQDCEGDGLDERVCDAKTFVACPGQAPPPPDIEKLGLGFDVVTEKTRGSVINTNSFGGQCRTVYSGNHNNVYRLPLSVLQYNFLVTVKNDFSGEMFSSKWHYAKDKVEREKVTGTTSGFRNYDFHETRDITQTQKLTVLKNDIELAQFQSTSPKYLPIAEEFWKALAKLPLVYDYSAYRKILERFGTHYISEGSLGGSFKAVISINEATDKYLARETQVHHECSRTKHWVLFFPITREDCIDDNFDRPKKSDAASQNHIEKVHVEGGGVSHIAALQRVNLDDPNANWEIYSNWAESVRSFPGVIKQKLQPISELVKEVQCSGVKRLYLRRAIDQYLEENDACHCQPCRNNGMVMRDGDVCKCICKAGTTGPACENGAEVEGQQGVISGGWSCWSAWSACSGGRRSRSRSCSNPYPQNGGQHCIGDQTQTSGCDDEEELQYLKTMEPQCFDISLPARQKCDTPPSLVNGYILNPKDSYFVGDKVEYTCTPGFYLLPHGIIECTASQTWSASPGLCAVSVCRLPSLVKDVIVTPLQESYHLGEVITLSCPEGKELEGEQTSRCDSSLHFSPDPAQIRCTQVQTAKKPVTPALQCQTWEKPSRGRCVCKMPNDCSPSLELCATAPNGKFVPMTVCKMHAIKCIGGQLQISEYNNCMWPQRNTTGCHNCLMWEDCDVERNQCSCKDSANCSTPGSNVCVRVGEDVTALPQSMSECEAGLRRCKGEKVSVINILPCDS</sequence>
<dbReference type="SUPFAM" id="SSF57535">
    <property type="entry name" value="Complement control module/SCR domain"/>
    <property type="match status" value="2"/>
</dbReference>
<dbReference type="PANTHER" id="PTHR45742:SF2">
    <property type="entry name" value="COMPLEMENT COMPONENT C7"/>
    <property type="match status" value="1"/>
</dbReference>
<feature type="signal peptide" evidence="23">
    <location>
        <begin position="1"/>
        <end position="25"/>
    </location>
</feature>
<organism evidence="27">
    <name type="scientific">Nothobranchius furzeri</name>
    <name type="common">Turquoise killifish</name>
    <dbReference type="NCBI Taxonomy" id="105023"/>
    <lineage>
        <taxon>Eukaryota</taxon>
        <taxon>Metazoa</taxon>
        <taxon>Chordata</taxon>
        <taxon>Craniata</taxon>
        <taxon>Vertebrata</taxon>
        <taxon>Euteleostomi</taxon>
        <taxon>Actinopterygii</taxon>
        <taxon>Neopterygii</taxon>
        <taxon>Teleostei</taxon>
        <taxon>Neoteleostei</taxon>
        <taxon>Acanthomorphata</taxon>
        <taxon>Ovalentaria</taxon>
        <taxon>Atherinomorphae</taxon>
        <taxon>Cyprinodontiformes</taxon>
        <taxon>Nothobranchiidae</taxon>
        <taxon>Nothobranchius</taxon>
    </lineage>
</organism>
<dbReference type="PRINTS" id="PR00764">
    <property type="entry name" value="COMPLEMENTC9"/>
</dbReference>
<dbReference type="Pfam" id="PF21330">
    <property type="entry name" value="Kazal_C7"/>
    <property type="match status" value="1"/>
</dbReference>
<evidence type="ECO:0000313" key="29">
    <source>
        <dbReference type="Proteomes" id="UP000694548"/>
    </source>
</evidence>
<evidence type="ECO:0000256" key="14">
    <source>
        <dbReference type="ARBA" id="ARBA00023136"/>
    </source>
</evidence>
<feature type="domain" description="Sushi" evidence="24">
    <location>
        <begin position="625"/>
        <end position="686"/>
    </location>
</feature>
<dbReference type="OMA" id="ADDSNCK"/>
<dbReference type="GO" id="GO:0044218">
    <property type="term" value="C:other organism cell membrane"/>
    <property type="evidence" value="ECO:0007669"/>
    <property type="project" value="UniProtKB-KW"/>
</dbReference>
<dbReference type="InterPro" id="IPR040729">
    <property type="entry name" value="Kazal_3"/>
</dbReference>
<keyword evidence="6" id="KW-1052">Target cell membrane</keyword>
<dbReference type="Pfam" id="PF00090">
    <property type="entry name" value="TSP_1"/>
    <property type="match status" value="2"/>
</dbReference>
<comment type="function">
    <text evidence="19">Component of the membrane attack complex (MAC), a multiprotein complex activated by the complement cascade, which inserts into a target cell membrane and forms a pore, leading to target cell membrane rupture and cell lysis. The MAC is initiated by proteolytic cleavage of C5 into complement C5b in response to the classical, alternative, lectin and GZMK complement pathways. The complement pathways consist in a cascade of proteins that leads to phagocytosis and breakdown of pathogens and signaling that strengthens the adaptive immune system. C7 serves as a membrane anchor. During MAC assembly, associates with C5b and C6 to form the C5b-7 complex, a key lipophilic precursor of the MAC complex, which associates with the outer leaflet and reduces the energy for membrane bending.</text>
</comment>
<dbReference type="SMART" id="SM00192">
    <property type="entry name" value="LDLa"/>
    <property type="match status" value="1"/>
</dbReference>
<dbReference type="Gene3D" id="2.20.100.10">
    <property type="entry name" value="Thrombospondin type-1 (TSP1) repeat"/>
    <property type="match status" value="1"/>
</dbReference>
<proteinExistence type="inferred from homology"/>
<dbReference type="InterPro" id="IPR036383">
    <property type="entry name" value="TSP1_rpt_sf"/>
</dbReference>
<feature type="disulfide bond" evidence="22">
    <location>
        <begin position="595"/>
        <end position="622"/>
    </location>
</feature>
<evidence type="ECO:0000256" key="6">
    <source>
        <dbReference type="ARBA" id="ARBA00022537"/>
    </source>
</evidence>
<dbReference type="CDD" id="cd00112">
    <property type="entry name" value="LDLa"/>
    <property type="match status" value="1"/>
</dbReference>
<keyword evidence="13" id="KW-0473">Membrane attack complex</keyword>
<dbReference type="PRINTS" id="PR01705">
    <property type="entry name" value="TSP1REPEAT"/>
</dbReference>
<dbReference type="Gene3D" id="3.30.60.30">
    <property type="match status" value="2"/>
</dbReference>
<reference evidence="26" key="4">
    <citation type="submission" date="2020-03" db="EMBL/GenBank/DDBJ databases">
        <title>Intra-Species Differences in Population Size shape Life History and Genome Evolution.</title>
        <authorList>
            <person name="Willemsen D."/>
            <person name="Cui R."/>
            <person name="Valenzano D.R."/>
        </authorList>
    </citation>
    <scope>NUCLEOTIDE SEQUENCE</scope>
    <source>
        <strain evidence="26">GRZ</strain>
        <tissue evidence="26">Whole</tissue>
    </source>
</reference>
<evidence type="ECO:0000313" key="28">
    <source>
        <dbReference type="Ensembl" id="ENSNFUP00015046787.1"/>
    </source>
</evidence>
<reference evidence="28" key="1">
    <citation type="submission" date="2014-08" db="EMBL/GenBank/DDBJ databases">
        <authorList>
            <person name="Senf B."/>
            <person name="Petzold A."/>
            <person name="Downie B.R."/>
            <person name="Koch P."/>
            <person name="Platzer M."/>
        </authorList>
    </citation>
    <scope>NUCLEOTIDE SEQUENCE [LARGE SCALE GENOMIC DNA]</scope>
    <source>
        <strain evidence="28">GRZ</strain>
    </source>
</reference>
<evidence type="ECO:0000256" key="10">
    <source>
        <dbReference type="ARBA" id="ARBA00022852"/>
    </source>
</evidence>
<dbReference type="Bgee" id="ENSNFUG00015022162">
    <property type="expression patterns" value="Expressed in zone of skin and 2 other cell types or tissues"/>
</dbReference>
<dbReference type="PROSITE" id="PS50068">
    <property type="entry name" value="LDLRA_2"/>
    <property type="match status" value="1"/>
</dbReference>
<dbReference type="GO" id="GO:0045087">
    <property type="term" value="P:innate immune response"/>
    <property type="evidence" value="ECO:0007669"/>
    <property type="project" value="UniProtKB-KW"/>
</dbReference>
<dbReference type="InterPro" id="IPR020863">
    <property type="entry name" value="MACPF_CS"/>
</dbReference>
<protein>
    <recommendedName>
        <fullName evidence="18">Complement component C7</fullName>
    </recommendedName>
</protein>
<evidence type="ECO:0000259" key="24">
    <source>
        <dbReference type="PROSITE" id="PS50923"/>
    </source>
</evidence>
<dbReference type="Gene3D" id="4.10.400.10">
    <property type="entry name" value="Low-density Lipoprotein Receptor"/>
    <property type="match status" value="1"/>
</dbReference>
<gene>
    <name evidence="27" type="primary">C7A</name>
    <name evidence="26" type="synonym">c7</name>
    <name evidence="28" type="synonym">c7a</name>
    <name evidence="26" type="ORF">G4P62_016919</name>
</gene>
<dbReference type="InterPro" id="IPR000436">
    <property type="entry name" value="Sushi_SCR_CCP_dom"/>
</dbReference>
<dbReference type="InterPro" id="IPR048825">
    <property type="entry name" value="C7_KAZAL"/>
</dbReference>
<comment type="subunit">
    <text evidence="20">Monomer or dimer; as a C5b-7 complex it can also form multimeric rosettes. Component of the membrane attack complex (MAC), composed of complement C5b, C6, C7, C8A, C8B, C8G and multiple copies of the pore-forming subunit C9.</text>
</comment>
<dbReference type="InterPro" id="IPR003884">
    <property type="entry name" value="FacI_MAC"/>
</dbReference>
<dbReference type="SMART" id="SM00032">
    <property type="entry name" value="CCP"/>
    <property type="match status" value="2"/>
</dbReference>
<evidence type="ECO:0000256" key="15">
    <source>
        <dbReference type="ARBA" id="ARBA00023157"/>
    </source>
</evidence>
<comment type="subcellular location">
    <subcellularLocation>
        <location evidence="2">Secreted</location>
    </subcellularLocation>
    <subcellularLocation>
        <location evidence="1">Target cell membrane</location>
    </subcellularLocation>
</comment>
<comment type="caution">
    <text evidence="22">Lacks conserved residue(s) required for the propagation of feature annotation.</text>
</comment>
<keyword evidence="8 22" id="KW-0768">Sushi</keyword>
<dbReference type="AlphaFoldDB" id="A0A1A7ZXY6"/>
<comment type="similarity">
    <text evidence="3">Belongs to the complement C6/C7/C8/C9 family.</text>
</comment>
<evidence type="ECO:0000256" key="11">
    <source>
        <dbReference type="ARBA" id="ARBA00022859"/>
    </source>
</evidence>
<dbReference type="InterPro" id="IPR000884">
    <property type="entry name" value="TSP1_rpt"/>
</dbReference>
<dbReference type="PROSITE" id="PS00279">
    <property type="entry name" value="MACPF_1"/>
    <property type="match status" value="1"/>
</dbReference>
<keyword evidence="23" id="KW-0732">Signal</keyword>
<dbReference type="InterPro" id="IPR002172">
    <property type="entry name" value="LDrepeatLR_classA_rpt"/>
</dbReference>
<feature type="domain" description="MACPF" evidence="25">
    <location>
        <begin position="126"/>
        <end position="451"/>
    </location>
</feature>
<dbReference type="SMART" id="SM00057">
    <property type="entry name" value="FIMAC"/>
    <property type="match status" value="2"/>
</dbReference>
<dbReference type="KEGG" id="nfu:107394096"/>
<evidence type="ECO:0000256" key="17">
    <source>
        <dbReference type="ARBA" id="ARBA00023298"/>
    </source>
</evidence>
<evidence type="ECO:0000256" key="22">
    <source>
        <dbReference type="PROSITE-ProRule" id="PRU00302"/>
    </source>
</evidence>
<dbReference type="OrthoDB" id="504708at2759"/>
<evidence type="ECO:0000256" key="20">
    <source>
        <dbReference type="ARBA" id="ARBA00093478"/>
    </source>
</evidence>
<feature type="disulfide bond" evidence="21">
    <location>
        <begin position="94"/>
        <end position="112"/>
    </location>
</feature>
<reference evidence="27" key="3">
    <citation type="submission" date="2016-06" db="EMBL/GenBank/DDBJ databases">
        <title>The genome of a short-lived fish provides insights into sex chromosome evolution and the genetic control of aging.</title>
        <authorList>
            <person name="Reichwald K."/>
            <person name="Felder M."/>
            <person name="Petzold A."/>
            <person name="Koch P."/>
            <person name="Groth M."/>
            <person name="Platzer M."/>
        </authorList>
    </citation>
    <scope>NUCLEOTIDE SEQUENCE</scope>
    <source>
        <tissue evidence="27">Brain</tissue>
    </source>
</reference>
<evidence type="ECO:0000256" key="12">
    <source>
        <dbReference type="ARBA" id="ARBA00022875"/>
    </source>
</evidence>
<keyword evidence="15 22" id="KW-1015">Disulfide bond</keyword>
<keyword evidence="9" id="KW-0677">Repeat</keyword>
<dbReference type="PROSITE" id="PS50092">
    <property type="entry name" value="TSP1"/>
    <property type="match status" value="2"/>
</dbReference>
<evidence type="ECO:0000256" key="4">
    <source>
        <dbReference type="ARBA" id="ARBA00022525"/>
    </source>
</evidence>
<keyword evidence="29" id="KW-1185">Reference proteome</keyword>
<dbReference type="Pfam" id="PF01823">
    <property type="entry name" value="MACPF"/>
    <property type="match status" value="1"/>
</dbReference>
<dbReference type="CDD" id="cd00033">
    <property type="entry name" value="CCP"/>
    <property type="match status" value="2"/>
</dbReference>
<evidence type="ECO:0000259" key="25">
    <source>
        <dbReference type="PROSITE" id="PS51412"/>
    </source>
</evidence>
<evidence type="ECO:0000256" key="7">
    <source>
        <dbReference type="ARBA" id="ARBA00022588"/>
    </source>
</evidence>
<dbReference type="PANTHER" id="PTHR45742">
    <property type="entry name" value="COMPLEMENT COMPONENT C6"/>
    <property type="match status" value="1"/>
</dbReference>
<evidence type="ECO:0000256" key="18">
    <source>
        <dbReference type="ARBA" id="ARBA00073222"/>
    </source>
</evidence>
<keyword evidence="12" id="KW-0180">Complement pathway</keyword>
<evidence type="ECO:0000256" key="1">
    <source>
        <dbReference type="ARBA" id="ARBA00004175"/>
    </source>
</evidence>
<keyword evidence="4" id="KW-0964">Secreted</keyword>
<dbReference type="GO" id="GO:0031640">
    <property type="term" value="P:killing of cells of another organism"/>
    <property type="evidence" value="ECO:0007669"/>
    <property type="project" value="UniProtKB-KW"/>
</dbReference>
<keyword evidence="16" id="KW-0325">Glycoprotein</keyword>
<evidence type="ECO:0000313" key="26">
    <source>
        <dbReference type="EMBL" id="KAF7200503.1"/>
    </source>
</evidence>
<dbReference type="GeneTree" id="ENSGT00940000156804"/>
<dbReference type="EMBL" id="HADY01009174">
    <property type="protein sequence ID" value="SBP47659.1"/>
    <property type="molecule type" value="Transcribed_RNA"/>
</dbReference>
<dbReference type="InterPro" id="IPR036055">
    <property type="entry name" value="LDL_receptor-like_sf"/>
</dbReference>
<dbReference type="SUPFAM" id="SSF57424">
    <property type="entry name" value="LDL receptor-like module"/>
    <property type="match status" value="1"/>
</dbReference>
<dbReference type="Proteomes" id="UP000694548">
    <property type="component" value="Chromosome sgr18"/>
</dbReference>
<dbReference type="PROSITE" id="PS50923">
    <property type="entry name" value="SUSHI"/>
    <property type="match status" value="2"/>
</dbReference>
<dbReference type="InterPro" id="IPR035976">
    <property type="entry name" value="Sushi/SCR/CCP_sf"/>
</dbReference>
<dbReference type="CTD" id="562475"/>